<organism evidence="2 3">
    <name type="scientific">Antarctobacter heliothermus</name>
    <dbReference type="NCBI Taxonomy" id="74033"/>
    <lineage>
        <taxon>Bacteria</taxon>
        <taxon>Pseudomonadati</taxon>
        <taxon>Pseudomonadota</taxon>
        <taxon>Alphaproteobacteria</taxon>
        <taxon>Rhodobacterales</taxon>
        <taxon>Roseobacteraceae</taxon>
        <taxon>Antarctobacter</taxon>
    </lineage>
</organism>
<dbReference type="Proteomes" id="UP000203589">
    <property type="component" value="Plasmid pSMS3-3"/>
</dbReference>
<evidence type="ECO:0000313" key="3">
    <source>
        <dbReference type="Proteomes" id="UP000203589"/>
    </source>
</evidence>
<keyword evidence="3" id="KW-1185">Reference proteome</keyword>
<protein>
    <submittedName>
        <fullName evidence="2">Uncharacterized protein</fullName>
    </submittedName>
</protein>
<dbReference type="AlphaFoldDB" id="A0A222EC96"/>
<gene>
    <name evidence="2" type="ORF">ANTHELSMS3_04587</name>
</gene>
<evidence type="ECO:0000256" key="1">
    <source>
        <dbReference type="SAM" id="MobiDB-lite"/>
    </source>
</evidence>
<accession>A0A222EC96</accession>
<evidence type="ECO:0000313" key="2">
    <source>
        <dbReference type="EMBL" id="ASP23688.1"/>
    </source>
</evidence>
<feature type="compositionally biased region" description="Basic and acidic residues" evidence="1">
    <location>
        <begin position="19"/>
        <end position="29"/>
    </location>
</feature>
<dbReference type="OrthoDB" id="9984562at2"/>
<feature type="region of interest" description="Disordered" evidence="1">
    <location>
        <begin position="19"/>
        <end position="40"/>
    </location>
</feature>
<name>A0A222EC96_9RHOB</name>
<dbReference type="KEGG" id="aht:ANTHELSMS3_04587"/>
<dbReference type="RefSeq" id="WP_094037750.1">
    <property type="nucleotide sequence ID" value="NZ_CP022543.1"/>
</dbReference>
<proteinExistence type="predicted"/>
<dbReference type="EMBL" id="CP022543">
    <property type="protein sequence ID" value="ASP23688.1"/>
    <property type="molecule type" value="Genomic_DNA"/>
</dbReference>
<geneLocation type="plasmid" evidence="3">
    <name>psms3-3</name>
</geneLocation>
<sequence>MEAATIEFLGFLSSHYLSKREEREKEKAGKPPPRRPGQRFDVDTWLRQSAIQLKWSQAELSCRGKKRVDLVNKYLSRPEAGRWRNPQGVNLEALKEWRKSGPKGLCAGAH</sequence>
<reference evidence="2 3" key="1">
    <citation type="submission" date="2017-07" db="EMBL/GenBank/DDBJ databases">
        <title>Genome Sequence of Antarctobacter heliothermus Strain SMS3 Isolated from a culture of the Diatom Skeletonema marinoi.</title>
        <authorList>
            <person name="Topel M."/>
            <person name="Pinder M.I.M."/>
            <person name="Johansson O.N."/>
            <person name="Kourtchenko O."/>
            <person name="Godhe A."/>
            <person name="Clarke A.K."/>
        </authorList>
    </citation>
    <scope>NUCLEOTIDE SEQUENCE [LARGE SCALE GENOMIC DNA]</scope>
    <source>
        <strain evidence="2 3">SMS3</strain>
        <plasmid evidence="3">Plasmid psms3-3</plasmid>
    </source>
</reference>
<keyword evidence="2" id="KW-0614">Plasmid</keyword>